<dbReference type="EC" id="2.4.1.-" evidence="5"/>
<keyword evidence="9" id="KW-1185">Reference proteome</keyword>
<feature type="domain" description="Glucosyltransferase 3-like N-terminal" evidence="6">
    <location>
        <begin position="2"/>
        <end position="137"/>
    </location>
</feature>
<dbReference type="Pfam" id="PF26334">
    <property type="entry name" value="Gtf3_N"/>
    <property type="match status" value="1"/>
</dbReference>
<dbReference type="InterPro" id="IPR043676">
    <property type="entry name" value="Gtf3"/>
</dbReference>
<comment type="function">
    <text evidence="5">Required for polymorphic O-glycosylation of the serine-rich repeat protein in this bacteria. Catalyzes the second step in glycosylation by transferring a sugar from a UDP-activated sugar to the terminal GlcNAc moiety of the 3-O-(N-acetyl-alpha-D-glucosaminyl)-L-seryl-[protein] resulting from the first glycosylation step.</text>
</comment>
<dbReference type="UniPathway" id="UPA00378"/>
<dbReference type="AlphaFoldDB" id="A0A0R2CTD7"/>
<evidence type="ECO:0000259" key="7">
    <source>
        <dbReference type="Pfam" id="PF26337"/>
    </source>
</evidence>
<comment type="pathway">
    <text evidence="1 5">Protein modification; protein glycosylation.</text>
</comment>
<dbReference type="GO" id="GO:0000166">
    <property type="term" value="F:nucleotide binding"/>
    <property type="evidence" value="ECO:0007669"/>
    <property type="project" value="UniProtKB-KW"/>
</dbReference>
<accession>A0A0R2CTD7</accession>
<dbReference type="Proteomes" id="UP000051015">
    <property type="component" value="Unassembled WGS sequence"/>
</dbReference>
<keyword evidence="4 5" id="KW-0547">Nucleotide-binding</keyword>
<evidence type="ECO:0000256" key="1">
    <source>
        <dbReference type="ARBA" id="ARBA00004922"/>
    </source>
</evidence>
<dbReference type="Pfam" id="PF26337">
    <property type="entry name" value="Gtf3_C"/>
    <property type="match status" value="1"/>
</dbReference>
<proteinExistence type="inferred from homology"/>
<dbReference type="PATRIC" id="fig|1423725.3.peg.2209"/>
<evidence type="ECO:0000259" key="6">
    <source>
        <dbReference type="Pfam" id="PF26334"/>
    </source>
</evidence>
<comment type="caution">
    <text evidence="8">The sequence shown here is derived from an EMBL/GenBank/DDBJ whole genome shotgun (WGS) entry which is preliminary data.</text>
</comment>
<protein>
    <recommendedName>
        <fullName evidence="5">Glucosyltransferase 3</fullName>
        <ecNumber evidence="5">2.4.1.-</ecNumber>
    </recommendedName>
</protein>
<dbReference type="EMBL" id="AYZD01000033">
    <property type="protein sequence ID" value="KRM95055.1"/>
    <property type="molecule type" value="Genomic_DNA"/>
</dbReference>
<dbReference type="STRING" id="1423725.FC19_GL002147"/>
<feature type="domain" description="Glucosyltransferase 3-like C-terminal" evidence="7">
    <location>
        <begin position="155"/>
        <end position="307"/>
    </location>
</feature>
<name>A0A0R2CTD7_9LACO</name>
<dbReference type="Gene3D" id="3.40.50.2000">
    <property type="entry name" value="Glycogen Phosphorylase B"/>
    <property type="match status" value="2"/>
</dbReference>
<dbReference type="HAMAP" id="MF_00841">
    <property type="entry name" value="Gtf3"/>
    <property type="match status" value="1"/>
</dbReference>
<dbReference type="InterPro" id="IPR058591">
    <property type="entry name" value="Gtf3_N"/>
</dbReference>
<evidence type="ECO:0000256" key="4">
    <source>
        <dbReference type="ARBA" id="ARBA00022741"/>
    </source>
</evidence>
<evidence type="ECO:0000256" key="3">
    <source>
        <dbReference type="ARBA" id="ARBA00022679"/>
    </source>
</evidence>
<evidence type="ECO:0000256" key="5">
    <source>
        <dbReference type="HAMAP-Rule" id="MF_00841"/>
    </source>
</evidence>
<dbReference type="GO" id="GO:0035251">
    <property type="term" value="F:UDP-glucosyltransferase activity"/>
    <property type="evidence" value="ECO:0007669"/>
    <property type="project" value="InterPro"/>
</dbReference>
<evidence type="ECO:0000313" key="8">
    <source>
        <dbReference type="EMBL" id="KRM95055.1"/>
    </source>
</evidence>
<sequence>MIAQNMTTSIASELGFNEISLYFYDVNTDSENELSRRIDGIMSGVANGDIVFFQSPTWNGMMYDKIFINKLKGYRNVKVALFVNDVAPLMFESNRYLLPELIDMYNRADLIIVPSRKMADLLKEEGLTVDKIIIQHIWDYPTEAYLEEPTFKKYINFIGSPQKFNFVKNWKYDMALRLFAEKSDDLEKNIIFEGWQHTTNLISKLSQGGFGLVWAEENYTKKYMELCVSYKLSTYLAAGIPVIVATSISNEKLIKDNNLGLIVDSLDEAIEKVEKMSAEDYHRMVENVQRFSVLLKKGYFTKKVLLDSVHALLRDDTDF</sequence>
<gene>
    <name evidence="5" type="primary">gtf3</name>
    <name evidence="8" type="ORF">FC19_GL002147</name>
</gene>
<keyword evidence="3 5" id="KW-0808">Transferase</keyword>
<keyword evidence="2 5" id="KW-0328">Glycosyltransferase</keyword>
<organism evidence="8 9">
    <name type="scientific">Liquorilactobacillus aquaticus DSM 21051</name>
    <dbReference type="NCBI Taxonomy" id="1423725"/>
    <lineage>
        <taxon>Bacteria</taxon>
        <taxon>Bacillati</taxon>
        <taxon>Bacillota</taxon>
        <taxon>Bacilli</taxon>
        <taxon>Lactobacillales</taxon>
        <taxon>Lactobacillaceae</taxon>
        <taxon>Liquorilactobacillus</taxon>
    </lineage>
</organism>
<feature type="binding site" evidence="5">
    <location>
        <position position="163"/>
    </location>
    <ligand>
        <name>UDP</name>
        <dbReference type="ChEBI" id="CHEBI:58223"/>
    </ligand>
</feature>
<dbReference type="PIRSF" id="PIRSF007023">
    <property type="entry name" value="UDP-Galf_transf"/>
    <property type="match status" value="1"/>
</dbReference>
<reference evidence="8 9" key="1">
    <citation type="journal article" date="2015" name="Genome Announc.">
        <title>Expanding the biotechnology potential of lactobacilli through comparative genomics of 213 strains and associated genera.</title>
        <authorList>
            <person name="Sun Z."/>
            <person name="Harris H.M."/>
            <person name="McCann A."/>
            <person name="Guo C."/>
            <person name="Argimon S."/>
            <person name="Zhang W."/>
            <person name="Yang X."/>
            <person name="Jeffery I.B."/>
            <person name="Cooney J.C."/>
            <person name="Kagawa T.F."/>
            <person name="Liu W."/>
            <person name="Song Y."/>
            <person name="Salvetti E."/>
            <person name="Wrobel A."/>
            <person name="Rasinkangas P."/>
            <person name="Parkhill J."/>
            <person name="Rea M.C."/>
            <person name="O'Sullivan O."/>
            <person name="Ritari J."/>
            <person name="Douillard F.P."/>
            <person name="Paul Ross R."/>
            <person name="Yang R."/>
            <person name="Briner A.E."/>
            <person name="Felis G.E."/>
            <person name="de Vos W.M."/>
            <person name="Barrangou R."/>
            <person name="Klaenhammer T.R."/>
            <person name="Caufield P.W."/>
            <person name="Cui Y."/>
            <person name="Zhang H."/>
            <person name="O'Toole P.W."/>
        </authorList>
    </citation>
    <scope>NUCLEOTIDE SEQUENCE [LARGE SCALE GENOMIC DNA]</scope>
    <source>
        <strain evidence="8 9">DSM 21051</strain>
    </source>
</reference>
<comment type="caution">
    <text evidence="5">Lacks conserved residue(s) required for the propagation of feature annotation.</text>
</comment>
<comment type="domain">
    <text evidence="5">Dimerizes via the C-terminus; dimerization is required for tetramer formation. Binds protein substrate via an exposed loop in the N-terminus.</text>
</comment>
<evidence type="ECO:0000313" key="9">
    <source>
        <dbReference type="Proteomes" id="UP000051015"/>
    </source>
</evidence>
<comment type="similarity">
    <text evidence="5">Belongs to the Gtf3 glucosyltransferase family.</text>
</comment>
<dbReference type="SUPFAM" id="SSF53756">
    <property type="entry name" value="UDP-Glycosyltransferase/glycogen phosphorylase"/>
    <property type="match status" value="1"/>
</dbReference>
<feature type="binding site" evidence="5">
    <location>
        <begin position="229"/>
        <end position="234"/>
    </location>
    <ligand>
        <name>UDP</name>
        <dbReference type="ChEBI" id="CHEBI:58223"/>
    </ligand>
</feature>
<evidence type="ECO:0000256" key="2">
    <source>
        <dbReference type="ARBA" id="ARBA00022676"/>
    </source>
</evidence>
<comment type="subunit">
    <text evidence="5">Homotetramer; a dimer of dimers.</text>
</comment>
<dbReference type="InterPro" id="IPR058592">
    <property type="entry name" value="Gtf3_C"/>
</dbReference>